<dbReference type="GO" id="GO:0016757">
    <property type="term" value="F:glycosyltransferase activity"/>
    <property type="evidence" value="ECO:0007669"/>
    <property type="project" value="UniProtKB-KW"/>
</dbReference>
<gene>
    <name evidence="7" type="ORF">H9871_12090</name>
</gene>
<evidence type="ECO:0000256" key="2">
    <source>
        <dbReference type="ARBA" id="ARBA00022679"/>
    </source>
</evidence>
<dbReference type="InterPro" id="IPR001296">
    <property type="entry name" value="Glyco_trans_1"/>
</dbReference>
<evidence type="ECO:0000313" key="7">
    <source>
        <dbReference type="EMBL" id="HIX00868.1"/>
    </source>
</evidence>
<keyword evidence="4" id="KW-0732">Signal</keyword>
<comment type="caution">
    <text evidence="7">The sequence shown here is derived from an EMBL/GenBank/DDBJ whole genome shotgun (WGS) entry which is preliminary data.</text>
</comment>
<dbReference type="Pfam" id="PF00534">
    <property type="entry name" value="Glycos_transf_1"/>
    <property type="match status" value="1"/>
</dbReference>
<evidence type="ECO:0000256" key="3">
    <source>
        <dbReference type="SAM" id="MobiDB-lite"/>
    </source>
</evidence>
<evidence type="ECO:0000313" key="8">
    <source>
        <dbReference type="Proteomes" id="UP000824151"/>
    </source>
</evidence>
<feature type="chain" id="PRO_5039489926" evidence="4">
    <location>
        <begin position="30"/>
        <end position="458"/>
    </location>
</feature>
<feature type="domain" description="Glycosyl transferase family 1" evidence="5">
    <location>
        <begin position="255"/>
        <end position="406"/>
    </location>
</feature>
<sequence>MTTPQTPSGRSAPLRVAMLSLHTSPLAQAGSGDAGGLNVYVDALSRALQRSGTAVEIVTTTADASRQHCRDETAVLADGRIVHTLALGDRRDEDKNDLVGDVADLARRALARVGGQPGNSIDLIHSHYWISGLAGLDMAAELGVPLVHTMHTIGAVKTERDPGSVEDPRRASAEARIAARAAALTANTQREAADLERLFGAKKTNLAVIPPGVDLEIFSPSPAARPAETDGARSADTPAARPGGDPAAPLAAQAGLRGEALRLTFAGRLQRHKGPQVAIEAVARLLRDSPQLGVHLTIAGQRSGADFDAAALISRLGMDDHVTRLPALPHDELAALFRVSDAVLVPSYSESFGLVALEAMACGAPVLAHRVGGLADLVIDGETGWLIDSLDSRAWAAKVREVAELKQGPARTTVWNAVSAAAARRSGGFSWDISASLARDLYQRVTSANEVRGSPEVA</sequence>
<accession>A0A9D1UUV4</accession>
<proteinExistence type="predicted"/>
<evidence type="ECO:0000259" key="5">
    <source>
        <dbReference type="Pfam" id="PF00534"/>
    </source>
</evidence>
<dbReference type="AlphaFoldDB" id="A0A9D1UUV4"/>
<reference evidence="7" key="1">
    <citation type="journal article" date="2021" name="PeerJ">
        <title>Extensive microbial diversity within the chicken gut microbiome revealed by metagenomics and culture.</title>
        <authorList>
            <person name="Gilroy R."/>
            <person name="Ravi A."/>
            <person name="Getino M."/>
            <person name="Pursley I."/>
            <person name="Horton D.L."/>
            <person name="Alikhan N.F."/>
            <person name="Baker D."/>
            <person name="Gharbi K."/>
            <person name="Hall N."/>
            <person name="Watson M."/>
            <person name="Adriaenssens E.M."/>
            <person name="Foster-Nyarko E."/>
            <person name="Jarju S."/>
            <person name="Secka A."/>
            <person name="Antonio M."/>
            <person name="Oren A."/>
            <person name="Chaudhuri R.R."/>
            <person name="La Ragione R."/>
            <person name="Hildebrand F."/>
            <person name="Pallen M.J."/>
        </authorList>
    </citation>
    <scope>NUCLEOTIDE SEQUENCE</scope>
    <source>
        <strain evidence="7">ChiHejej3B27-3195</strain>
    </source>
</reference>
<dbReference type="Proteomes" id="UP000824151">
    <property type="component" value="Unassembled WGS sequence"/>
</dbReference>
<evidence type="ECO:0000256" key="4">
    <source>
        <dbReference type="SAM" id="SignalP"/>
    </source>
</evidence>
<dbReference type="Pfam" id="PF13439">
    <property type="entry name" value="Glyco_transf_4"/>
    <property type="match status" value="1"/>
</dbReference>
<organism evidence="7 8">
    <name type="scientific">Candidatus Nesterenkonia stercoripullorum</name>
    <dbReference type="NCBI Taxonomy" id="2838701"/>
    <lineage>
        <taxon>Bacteria</taxon>
        <taxon>Bacillati</taxon>
        <taxon>Actinomycetota</taxon>
        <taxon>Actinomycetes</taxon>
        <taxon>Micrococcales</taxon>
        <taxon>Micrococcaceae</taxon>
        <taxon>Nesterenkonia</taxon>
    </lineage>
</organism>
<dbReference type="PANTHER" id="PTHR12526">
    <property type="entry name" value="GLYCOSYLTRANSFERASE"/>
    <property type="match status" value="1"/>
</dbReference>
<reference evidence="7" key="2">
    <citation type="submission" date="2021-04" db="EMBL/GenBank/DDBJ databases">
        <authorList>
            <person name="Gilroy R."/>
        </authorList>
    </citation>
    <scope>NUCLEOTIDE SEQUENCE</scope>
    <source>
        <strain evidence="7">ChiHejej3B27-3195</strain>
    </source>
</reference>
<feature type="compositionally biased region" description="Low complexity" evidence="3">
    <location>
        <begin position="235"/>
        <end position="250"/>
    </location>
</feature>
<evidence type="ECO:0000256" key="1">
    <source>
        <dbReference type="ARBA" id="ARBA00022676"/>
    </source>
</evidence>
<dbReference type="PANTHER" id="PTHR12526:SF510">
    <property type="entry name" value="D-INOSITOL 3-PHOSPHATE GLYCOSYLTRANSFERASE"/>
    <property type="match status" value="1"/>
</dbReference>
<protein>
    <submittedName>
        <fullName evidence="7">Glycosyltransferase</fullName>
        <ecNumber evidence="7">2.4.-.-</ecNumber>
    </submittedName>
</protein>
<keyword evidence="1 7" id="KW-0328">Glycosyltransferase</keyword>
<dbReference type="SUPFAM" id="SSF53756">
    <property type="entry name" value="UDP-Glycosyltransferase/glycogen phosphorylase"/>
    <property type="match status" value="1"/>
</dbReference>
<feature type="domain" description="Glycosyltransferase subfamily 4-like N-terminal" evidence="6">
    <location>
        <begin position="35"/>
        <end position="216"/>
    </location>
</feature>
<keyword evidence="2 7" id="KW-0808">Transferase</keyword>
<dbReference type="Gene3D" id="3.40.50.2000">
    <property type="entry name" value="Glycogen Phosphorylase B"/>
    <property type="match status" value="2"/>
</dbReference>
<evidence type="ECO:0000259" key="6">
    <source>
        <dbReference type="Pfam" id="PF13439"/>
    </source>
</evidence>
<dbReference type="InterPro" id="IPR028098">
    <property type="entry name" value="Glyco_trans_4-like_N"/>
</dbReference>
<dbReference type="EC" id="2.4.-.-" evidence="7"/>
<feature type="region of interest" description="Disordered" evidence="3">
    <location>
        <begin position="219"/>
        <end position="250"/>
    </location>
</feature>
<name>A0A9D1UUV4_9MICC</name>
<dbReference type="EMBL" id="DXGD01000448">
    <property type="protein sequence ID" value="HIX00868.1"/>
    <property type="molecule type" value="Genomic_DNA"/>
</dbReference>
<feature type="signal peptide" evidence="4">
    <location>
        <begin position="1"/>
        <end position="29"/>
    </location>
</feature>